<keyword evidence="5 6" id="KW-0472">Membrane</keyword>
<dbReference type="InterPro" id="IPR051447">
    <property type="entry name" value="Lipoprotein-release_system"/>
</dbReference>
<evidence type="ECO:0000259" key="7">
    <source>
        <dbReference type="Pfam" id="PF02687"/>
    </source>
</evidence>
<proteinExistence type="predicted"/>
<dbReference type="AlphaFoldDB" id="A0A3B0RAW9"/>
<feature type="domain" description="ABC3 transporter permease C-terminal" evidence="7">
    <location>
        <begin position="275"/>
        <end position="394"/>
    </location>
</feature>
<dbReference type="InterPro" id="IPR003838">
    <property type="entry name" value="ABC3_permease_C"/>
</dbReference>
<keyword evidence="3 6" id="KW-0812">Transmembrane</keyword>
<keyword evidence="2" id="KW-1003">Cell membrane</keyword>
<evidence type="ECO:0000256" key="4">
    <source>
        <dbReference type="ARBA" id="ARBA00022989"/>
    </source>
</evidence>
<evidence type="ECO:0000256" key="6">
    <source>
        <dbReference type="SAM" id="Phobius"/>
    </source>
</evidence>
<evidence type="ECO:0000313" key="9">
    <source>
        <dbReference type="EMBL" id="VAV85098.1"/>
    </source>
</evidence>
<keyword evidence="9" id="KW-0449">Lipoprotein</keyword>
<reference evidence="9" key="1">
    <citation type="submission" date="2018-06" db="EMBL/GenBank/DDBJ databases">
        <authorList>
            <person name="Zhirakovskaya E."/>
        </authorList>
    </citation>
    <scope>NUCLEOTIDE SEQUENCE</scope>
</reference>
<gene>
    <name evidence="9" type="ORF">MNBD_BACTEROID02-1761</name>
</gene>
<evidence type="ECO:0000259" key="8">
    <source>
        <dbReference type="Pfam" id="PF12704"/>
    </source>
</evidence>
<dbReference type="EMBL" id="UOEB01000204">
    <property type="protein sequence ID" value="VAV85098.1"/>
    <property type="molecule type" value="Genomic_DNA"/>
</dbReference>
<feature type="transmembrane region" description="Helical" evidence="6">
    <location>
        <begin position="318"/>
        <end position="343"/>
    </location>
</feature>
<feature type="transmembrane region" description="Helical" evidence="6">
    <location>
        <begin position="271"/>
        <end position="297"/>
    </location>
</feature>
<dbReference type="InterPro" id="IPR025857">
    <property type="entry name" value="MacB_PCD"/>
</dbReference>
<dbReference type="PANTHER" id="PTHR30489">
    <property type="entry name" value="LIPOPROTEIN-RELEASING SYSTEM TRANSMEMBRANE PROTEIN LOLE"/>
    <property type="match status" value="1"/>
</dbReference>
<dbReference type="GO" id="GO:0098797">
    <property type="term" value="C:plasma membrane protein complex"/>
    <property type="evidence" value="ECO:0007669"/>
    <property type="project" value="TreeGrafter"/>
</dbReference>
<dbReference type="GO" id="GO:0044874">
    <property type="term" value="P:lipoprotein localization to outer membrane"/>
    <property type="evidence" value="ECO:0007669"/>
    <property type="project" value="TreeGrafter"/>
</dbReference>
<evidence type="ECO:0000256" key="1">
    <source>
        <dbReference type="ARBA" id="ARBA00004651"/>
    </source>
</evidence>
<feature type="transmembrane region" description="Helical" evidence="6">
    <location>
        <begin position="21"/>
        <end position="49"/>
    </location>
</feature>
<evidence type="ECO:0000256" key="2">
    <source>
        <dbReference type="ARBA" id="ARBA00022475"/>
    </source>
</evidence>
<accession>A0A3B0RAW9</accession>
<evidence type="ECO:0000256" key="3">
    <source>
        <dbReference type="ARBA" id="ARBA00022692"/>
    </source>
</evidence>
<dbReference type="Pfam" id="PF12704">
    <property type="entry name" value="MacB_PCD"/>
    <property type="match status" value="1"/>
</dbReference>
<feature type="domain" description="MacB-like periplasmic core" evidence="8">
    <location>
        <begin position="25"/>
        <end position="242"/>
    </location>
</feature>
<feature type="transmembrane region" description="Helical" evidence="6">
    <location>
        <begin position="363"/>
        <end position="383"/>
    </location>
</feature>
<evidence type="ECO:0000256" key="5">
    <source>
        <dbReference type="ARBA" id="ARBA00023136"/>
    </source>
</evidence>
<name>A0A3B0RAW9_9ZZZZ</name>
<organism evidence="9">
    <name type="scientific">hydrothermal vent metagenome</name>
    <dbReference type="NCBI Taxonomy" id="652676"/>
    <lineage>
        <taxon>unclassified sequences</taxon>
        <taxon>metagenomes</taxon>
        <taxon>ecological metagenomes</taxon>
    </lineage>
</organism>
<sequence length="399" mass="44228">MNVSLYIAKRYLLSKSSNNAINIITIIAAIGVIIGSASLFIVLSGFAGLKDFSLQFSSLVDPDLKAIASQGKSFTFTQDQLNQIHDLDIISYSKVIEERVVLNFNNKNLVVNLKGVDENYPKSTIDYILVQGQWFEPNTDQIVAGWGVSNNLSFGVFDYAKTIRISVPKPGKGQISSIKSAFNSINATNSGVFQINEDLDNSYVYANLETVKYLLNYKDNQVSAIEFQVSNLEDIDTVRQRLYDIFGDNIIIKTRAQLNDALYKMLNTENLAVYLIFTLVLIIALFNVIGSIIMMILDKKKNLNTLFNLGVTLKDIRHIFFLQGSLMTVLGGGLGLLLGYVIILLQDGFSLIMITPSLPYPVTIKPINFIIVFATISVLGILASKIASSRISKQLITTF</sequence>
<keyword evidence="4 6" id="KW-1133">Transmembrane helix</keyword>
<comment type="subcellular location">
    <subcellularLocation>
        <location evidence="1">Cell membrane</location>
        <topology evidence="1">Multi-pass membrane protein</topology>
    </subcellularLocation>
</comment>
<dbReference type="Pfam" id="PF02687">
    <property type="entry name" value="FtsX"/>
    <property type="match status" value="1"/>
</dbReference>
<dbReference type="PANTHER" id="PTHR30489:SF0">
    <property type="entry name" value="LIPOPROTEIN-RELEASING SYSTEM TRANSMEMBRANE PROTEIN LOLE"/>
    <property type="match status" value="1"/>
</dbReference>
<protein>
    <submittedName>
        <fullName evidence="9">Lipoprotein releasing system transmembrane protein LolC/LolE</fullName>
    </submittedName>
</protein>